<proteinExistence type="predicted"/>
<dbReference type="GeneID" id="78778051"/>
<dbReference type="EMBL" id="WUAV01000006">
    <property type="protein sequence ID" value="KAF1749696.1"/>
    <property type="molecule type" value="Genomic_DNA"/>
</dbReference>
<evidence type="ECO:0000313" key="2">
    <source>
        <dbReference type="Proteomes" id="UP000483820"/>
    </source>
</evidence>
<comment type="caution">
    <text evidence="1">The sequence shown here is derived from an EMBL/GenBank/DDBJ whole genome shotgun (WGS) entry which is preliminary data.</text>
</comment>
<name>A0A6A5G438_CAERE</name>
<reference evidence="1 2" key="1">
    <citation type="submission" date="2019-12" db="EMBL/GenBank/DDBJ databases">
        <title>Chromosome-level assembly of the Caenorhabditis remanei genome.</title>
        <authorList>
            <person name="Teterina A.A."/>
            <person name="Willis J.H."/>
            <person name="Phillips P.C."/>
        </authorList>
    </citation>
    <scope>NUCLEOTIDE SEQUENCE [LARGE SCALE GENOMIC DNA]</scope>
    <source>
        <strain evidence="1 2">PX506</strain>
        <tissue evidence="1">Whole organism</tissue>
    </source>
</reference>
<dbReference type="RefSeq" id="XP_053580266.1">
    <property type="nucleotide sequence ID" value="XM_053736700.1"/>
</dbReference>
<protein>
    <submittedName>
        <fullName evidence="1">Uncharacterized protein</fullName>
    </submittedName>
</protein>
<dbReference type="KEGG" id="crq:GCK72_026164"/>
<organism evidence="1 2">
    <name type="scientific">Caenorhabditis remanei</name>
    <name type="common">Caenorhabditis vulgaris</name>
    <dbReference type="NCBI Taxonomy" id="31234"/>
    <lineage>
        <taxon>Eukaryota</taxon>
        <taxon>Metazoa</taxon>
        <taxon>Ecdysozoa</taxon>
        <taxon>Nematoda</taxon>
        <taxon>Chromadorea</taxon>
        <taxon>Rhabditida</taxon>
        <taxon>Rhabditina</taxon>
        <taxon>Rhabditomorpha</taxon>
        <taxon>Rhabditoidea</taxon>
        <taxon>Rhabditidae</taxon>
        <taxon>Peloderinae</taxon>
        <taxon>Caenorhabditis</taxon>
    </lineage>
</organism>
<dbReference type="AlphaFoldDB" id="A0A6A5G438"/>
<gene>
    <name evidence="1" type="ORF">GCK72_026164</name>
</gene>
<accession>A0A6A5G438</accession>
<dbReference type="Proteomes" id="UP000483820">
    <property type="component" value="Chromosome X"/>
</dbReference>
<sequence>MMSQTSHYQLTSLWTLLKNRAKFCFIPNKECSLSLDRARFSLTVHVTDISELNIYCYKAPNHIEEMSKGFHGKCWTLIWEIMNFGTAVIMENFDSMDYLSWIS</sequence>
<evidence type="ECO:0000313" key="1">
    <source>
        <dbReference type="EMBL" id="KAF1749696.1"/>
    </source>
</evidence>
<dbReference type="CTD" id="78778051"/>